<proteinExistence type="predicted"/>
<dbReference type="Gene3D" id="2.60.200.60">
    <property type="match status" value="1"/>
</dbReference>
<gene>
    <name evidence="1" type="ORF">CEG18_13045</name>
</gene>
<dbReference type="CDD" id="cd14744">
    <property type="entry name" value="PAAR_CT_2"/>
    <property type="match status" value="1"/>
</dbReference>
<name>A0A2D0AEF3_PSENT</name>
<accession>A0A2D0AEF3</accession>
<evidence type="ECO:0008006" key="3">
    <source>
        <dbReference type="Google" id="ProtNLM"/>
    </source>
</evidence>
<dbReference type="AlphaFoldDB" id="A0A2D0AEF3"/>
<dbReference type="Pfam" id="PF05488">
    <property type="entry name" value="PAAR_motif"/>
    <property type="match status" value="1"/>
</dbReference>
<comment type="caution">
    <text evidence="1">The sequence shown here is derived from an EMBL/GenBank/DDBJ whole genome shotgun (WGS) entry which is preliminary data.</text>
</comment>
<reference evidence="1 2" key="1">
    <citation type="submission" date="2017-06" db="EMBL/GenBank/DDBJ databases">
        <title>Draft genome of Pseudomonas nitroreducens DF05.</title>
        <authorList>
            <person name="Iyer R."/>
        </authorList>
    </citation>
    <scope>NUCLEOTIDE SEQUENCE [LARGE SCALE GENOMIC DNA]</scope>
    <source>
        <strain evidence="1 2">DF05</strain>
    </source>
</reference>
<organism evidence="1 2">
    <name type="scientific">Pseudomonas nitroreducens</name>
    <dbReference type="NCBI Taxonomy" id="46680"/>
    <lineage>
        <taxon>Bacteria</taxon>
        <taxon>Pseudomonadati</taxon>
        <taxon>Pseudomonadota</taxon>
        <taxon>Gammaproteobacteria</taxon>
        <taxon>Pseudomonadales</taxon>
        <taxon>Pseudomonadaceae</taxon>
        <taxon>Pseudomonas</taxon>
    </lineage>
</organism>
<sequence length="142" mass="14793">MARTPLILLGDVTDHGGRVLTASSGHRAGKPIACVGDTVSCPTHGDNPIIGGGRTILIDGRMIATNGMSTQCGSHLIASQTMFNTLESRKDPNGTYRQPLWDVVNNGQPAYNPYGISPFPGEVPLSPVPPEGLPVPIKPVGG</sequence>
<dbReference type="EMBL" id="NJBA01000004">
    <property type="protein sequence ID" value="OWP50468.1"/>
    <property type="molecule type" value="Genomic_DNA"/>
</dbReference>
<dbReference type="InterPro" id="IPR008727">
    <property type="entry name" value="PAAR_motif"/>
</dbReference>
<evidence type="ECO:0000313" key="2">
    <source>
        <dbReference type="Proteomes" id="UP000198145"/>
    </source>
</evidence>
<protein>
    <recommendedName>
        <fullName evidence="3">PAAR domain-containing protein</fullName>
    </recommendedName>
</protein>
<evidence type="ECO:0000313" key="1">
    <source>
        <dbReference type="EMBL" id="OWP50468.1"/>
    </source>
</evidence>
<dbReference type="RefSeq" id="WP_088417862.1">
    <property type="nucleotide sequence ID" value="NZ_NJBA01000004.1"/>
</dbReference>
<dbReference type="Proteomes" id="UP000198145">
    <property type="component" value="Unassembled WGS sequence"/>
</dbReference>